<dbReference type="Proteomes" id="UP000182367">
    <property type="component" value="Unassembled WGS sequence"/>
</dbReference>
<dbReference type="Proteomes" id="UP000093226">
    <property type="component" value="Unassembled WGS sequence"/>
</dbReference>
<comment type="caution">
    <text evidence="2">The sequence shown here is derived from an EMBL/GenBank/DDBJ whole genome shotgun (WGS) entry which is preliminary data.</text>
</comment>
<proteinExistence type="predicted"/>
<gene>
    <name evidence="2" type="ORF">FBGL_11945</name>
    <name evidence="3" type="ORF">SAMN05192550_2598</name>
</gene>
<dbReference type="Pfam" id="PF04264">
    <property type="entry name" value="YceI"/>
    <property type="match status" value="1"/>
</dbReference>
<dbReference type="OrthoDB" id="116832at2"/>
<organism evidence="2 4">
    <name type="scientific">Flavobacterium glycines</name>
    <dbReference type="NCBI Taxonomy" id="551990"/>
    <lineage>
        <taxon>Bacteria</taxon>
        <taxon>Pseudomonadati</taxon>
        <taxon>Bacteroidota</taxon>
        <taxon>Flavobacteriia</taxon>
        <taxon>Flavobacteriales</taxon>
        <taxon>Flavobacteriaceae</taxon>
        <taxon>Flavobacterium</taxon>
    </lineage>
</organism>
<feature type="domain" description="Lipid/polyisoprenoid-binding YceI-like" evidence="1">
    <location>
        <begin position="38"/>
        <end position="171"/>
    </location>
</feature>
<dbReference type="PANTHER" id="PTHR34406:SF1">
    <property type="entry name" value="PROTEIN YCEI"/>
    <property type="match status" value="1"/>
</dbReference>
<reference evidence="4" key="1">
    <citation type="submission" date="2016-03" db="EMBL/GenBank/DDBJ databases">
        <title>Draft genome sequence of Paenibacillus glacialis DSM 22343.</title>
        <authorList>
            <person name="Shin S.-K."/>
            <person name="Yi H."/>
        </authorList>
    </citation>
    <scope>NUCLEOTIDE SEQUENCE [LARGE SCALE GENOMIC DNA]</scope>
    <source>
        <strain evidence="4">NBRC 105008</strain>
    </source>
</reference>
<reference evidence="3 5" key="3">
    <citation type="submission" date="2016-10" db="EMBL/GenBank/DDBJ databases">
        <authorList>
            <person name="Varghese N."/>
            <person name="Submissions S."/>
        </authorList>
    </citation>
    <scope>NUCLEOTIDE SEQUENCE [LARGE SCALE GENOMIC DNA]</scope>
    <source>
        <strain evidence="3 5">Gm-149</strain>
    </source>
</reference>
<dbReference type="InterPro" id="IPR036761">
    <property type="entry name" value="TTHA0802/YceI-like_sf"/>
</dbReference>
<protein>
    <submittedName>
        <fullName evidence="3">YceI-like domain-containing protein</fullName>
    </submittedName>
</protein>
<reference evidence="2" key="2">
    <citation type="submission" date="2016-03" db="EMBL/GenBank/DDBJ databases">
        <authorList>
            <person name="Ploux O."/>
        </authorList>
    </citation>
    <scope>NUCLEOTIDE SEQUENCE</scope>
    <source>
        <strain evidence="2">NBRC 105008</strain>
    </source>
</reference>
<name>A0A1B9DKQ5_9FLAO</name>
<sequence length="181" mass="20394">MKKISLLLLLFLIGNYCFSQKMITRTGKITFEASMPSFEEIKATNNSASCILDESTGDFVALVLIKSFKFKAPLMEEHFNENYMESNTFPKATFKGKIQNFDAKKLSATKSTYDLQGDLTIHGVTKKINTKINLVLNSGKITATSNFDIHPQDYNIEIPNLVKDKIAKNVNTIINFILEPQ</sequence>
<dbReference type="PANTHER" id="PTHR34406">
    <property type="entry name" value="PROTEIN YCEI"/>
    <property type="match status" value="1"/>
</dbReference>
<evidence type="ECO:0000313" key="5">
    <source>
        <dbReference type="Proteomes" id="UP000182367"/>
    </source>
</evidence>
<accession>A0A1B9DKQ5</accession>
<dbReference type="SUPFAM" id="SSF101874">
    <property type="entry name" value="YceI-like"/>
    <property type="match status" value="1"/>
</dbReference>
<evidence type="ECO:0000313" key="2">
    <source>
        <dbReference type="EMBL" id="OCB70275.1"/>
    </source>
</evidence>
<dbReference type="STRING" id="551990.SAMN05192550_2598"/>
<dbReference type="InterPro" id="IPR007372">
    <property type="entry name" value="Lipid/polyisoprenoid-bd_YceI"/>
</dbReference>
<dbReference type="EMBL" id="FNEO01000006">
    <property type="protein sequence ID" value="SDJ70222.1"/>
    <property type="molecule type" value="Genomic_DNA"/>
</dbReference>
<keyword evidence="5" id="KW-1185">Reference proteome</keyword>
<dbReference type="EMBL" id="LVEO01000022">
    <property type="protein sequence ID" value="OCB70275.1"/>
    <property type="molecule type" value="Genomic_DNA"/>
</dbReference>
<evidence type="ECO:0000259" key="1">
    <source>
        <dbReference type="Pfam" id="PF04264"/>
    </source>
</evidence>
<dbReference type="Gene3D" id="2.40.128.110">
    <property type="entry name" value="Lipid/polyisoprenoid-binding, YceI-like"/>
    <property type="match status" value="1"/>
</dbReference>
<evidence type="ECO:0000313" key="3">
    <source>
        <dbReference type="EMBL" id="SDJ70222.1"/>
    </source>
</evidence>
<dbReference type="AlphaFoldDB" id="A0A1B9DKQ5"/>
<evidence type="ECO:0000313" key="4">
    <source>
        <dbReference type="Proteomes" id="UP000093226"/>
    </source>
</evidence>